<comment type="caution">
    <text evidence="6">The sequence shown here is derived from an EMBL/GenBank/DDBJ whole genome shotgun (WGS) entry which is preliminary data.</text>
</comment>
<organism evidence="6 7">
    <name type="scientific">Candidatus Magnetaquiglobus chichijimensis</name>
    <dbReference type="NCBI Taxonomy" id="3141448"/>
    <lineage>
        <taxon>Bacteria</taxon>
        <taxon>Pseudomonadati</taxon>
        <taxon>Pseudomonadota</taxon>
        <taxon>Magnetococcia</taxon>
        <taxon>Magnetococcales</taxon>
        <taxon>Candidatus Magnetaquicoccaceae</taxon>
        <taxon>Candidatus Magnetaquiglobus</taxon>
    </lineage>
</organism>
<comment type="similarity">
    <text evidence="2">Belongs to the FliS family.</text>
</comment>
<dbReference type="Pfam" id="PF02561">
    <property type="entry name" value="FliS"/>
    <property type="match status" value="1"/>
</dbReference>
<evidence type="ECO:0000313" key="6">
    <source>
        <dbReference type="EMBL" id="GAB0055970.1"/>
    </source>
</evidence>
<keyword evidence="5" id="KW-0143">Chaperone</keyword>
<dbReference type="PANTHER" id="PTHR34773:SF1">
    <property type="entry name" value="FLAGELLAR SECRETION CHAPERONE FLIS"/>
    <property type="match status" value="1"/>
</dbReference>
<dbReference type="Proteomes" id="UP001628193">
    <property type="component" value="Unassembled WGS sequence"/>
</dbReference>
<keyword evidence="7" id="KW-1185">Reference proteome</keyword>
<keyword evidence="6" id="KW-0966">Cell projection</keyword>
<dbReference type="NCBIfam" id="TIGR00208">
    <property type="entry name" value="fliS"/>
    <property type="match status" value="1"/>
</dbReference>
<keyword evidence="3" id="KW-0963">Cytoplasm</keyword>
<dbReference type="InterPro" id="IPR036584">
    <property type="entry name" value="FliS_sf"/>
</dbReference>
<protein>
    <submittedName>
        <fullName evidence="6">Flagellar secretion chaperone FliS</fullName>
    </submittedName>
</protein>
<name>A0ABQ0C5H2_9PROT</name>
<evidence type="ECO:0000256" key="1">
    <source>
        <dbReference type="ARBA" id="ARBA00004514"/>
    </source>
</evidence>
<reference evidence="6 7" key="2">
    <citation type="submission" date="2024-09" db="EMBL/GenBank/DDBJ databases">
        <title>Draft genome sequence of Candidatus Magnetaquicoccaceae bacterium FCR-1.</title>
        <authorList>
            <person name="Shimoshige H."/>
            <person name="Shimamura S."/>
            <person name="Taoka A."/>
            <person name="Kobayashi H."/>
            <person name="Maekawa T."/>
        </authorList>
    </citation>
    <scope>NUCLEOTIDE SEQUENCE [LARGE SCALE GENOMIC DNA]</scope>
    <source>
        <strain evidence="6 7">FCR-1</strain>
    </source>
</reference>
<keyword evidence="4" id="KW-1005">Bacterial flagellum biogenesis</keyword>
<evidence type="ECO:0000256" key="5">
    <source>
        <dbReference type="ARBA" id="ARBA00023186"/>
    </source>
</evidence>
<keyword evidence="6" id="KW-0969">Cilium</keyword>
<dbReference type="InterPro" id="IPR003713">
    <property type="entry name" value="FliS"/>
</dbReference>
<dbReference type="Gene3D" id="1.20.120.340">
    <property type="entry name" value="Flagellar protein FliS"/>
    <property type="match status" value="1"/>
</dbReference>
<evidence type="ECO:0000256" key="4">
    <source>
        <dbReference type="ARBA" id="ARBA00022795"/>
    </source>
</evidence>
<keyword evidence="6" id="KW-0282">Flagellum</keyword>
<accession>A0ABQ0C5H2</accession>
<dbReference type="PANTHER" id="PTHR34773">
    <property type="entry name" value="FLAGELLAR SECRETION CHAPERONE FLIS"/>
    <property type="match status" value="1"/>
</dbReference>
<evidence type="ECO:0000313" key="7">
    <source>
        <dbReference type="Proteomes" id="UP001628193"/>
    </source>
</evidence>
<evidence type="ECO:0000256" key="2">
    <source>
        <dbReference type="ARBA" id="ARBA00008787"/>
    </source>
</evidence>
<dbReference type="EMBL" id="BAAFGK010000001">
    <property type="protein sequence ID" value="GAB0055970.1"/>
    <property type="molecule type" value="Genomic_DNA"/>
</dbReference>
<sequence length="128" mass="14531">MTRNAPPPSANLDGLSQLEVLIQLYEGSIQFLEHAATACEEGRVAEFKHWMQRGRRIIEEFQRTLDFSKGGEVPAQLNDLYAYMLDSLTQAGLTHDAEFIRRVVEQLQVLLDGWRGLNSPQATAFMEH</sequence>
<reference evidence="6 7" key="1">
    <citation type="submission" date="2024-05" db="EMBL/GenBank/DDBJ databases">
        <authorList>
            <consortium name="Candidatus Magnetaquicoccaceae bacterium FCR-1 genome sequencing consortium"/>
            <person name="Shimoshige H."/>
            <person name="Shimamura S."/>
            <person name="Taoka A."/>
            <person name="Kobayashi H."/>
            <person name="Maekawa T."/>
        </authorList>
    </citation>
    <scope>NUCLEOTIDE SEQUENCE [LARGE SCALE GENOMIC DNA]</scope>
    <source>
        <strain evidence="6 7">FCR-1</strain>
    </source>
</reference>
<dbReference type="CDD" id="cd16098">
    <property type="entry name" value="FliS"/>
    <property type="match status" value="1"/>
</dbReference>
<gene>
    <name evidence="6" type="primary">fliS</name>
    <name evidence="6" type="ORF">SIID45300_00269</name>
</gene>
<proteinExistence type="inferred from homology"/>
<dbReference type="SUPFAM" id="SSF101116">
    <property type="entry name" value="Flagellar export chaperone FliS"/>
    <property type="match status" value="1"/>
</dbReference>
<comment type="subcellular location">
    <subcellularLocation>
        <location evidence="1">Cytoplasm</location>
        <location evidence="1">Cytosol</location>
    </subcellularLocation>
</comment>
<evidence type="ECO:0000256" key="3">
    <source>
        <dbReference type="ARBA" id="ARBA00022490"/>
    </source>
</evidence>